<dbReference type="PATRIC" id="fig|1339316.3.peg.3812"/>
<comment type="caution">
    <text evidence="1">The sequence shown here is derived from an EMBL/GenBank/DDBJ whole genome shotgun (WGS) entry which is preliminary data.</text>
</comment>
<evidence type="ECO:0000313" key="1">
    <source>
        <dbReference type="EMBL" id="EXY87643.1"/>
    </source>
</evidence>
<dbReference type="AlphaFoldDB" id="A0A015VP94"/>
<sequence>MREQIAPLAAAFTLAAAKDLPEGSLHVGRLHDLLDNIPNPAHKLLFIAFNTGPSIPRARLLRTVSGLPNPTRHFIFQFSGPCGPLLLRLAPLGTTVGTSPRCCTPIKISFRLLFRREPMFVFVFEESLFAFDIETPPFGFALLLPR</sequence>
<accession>A0A015VP94</accession>
<dbReference type="EMBL" id="JGDB01000255">
    <property type="protein sequence ID" value="EXY89276.1"/>
    <property type="molecule type" value="Genomic_DNA"/>
</dbReference>
<evidence type="ECO:0000313" key="3">
    <source>
        <dbReference type="Proteomes" id="UP000020773"/>
    </source>
</evidence>
<dbReference type="Proteomes" id="UP000020773">
    <property type="component" value="Unassembled WGS sequence"/>
</dbReference>
<name>A0A015VP94_BACFG</name>
<reference evidence="1 3" key="1">
    <citation type="submission" date="2014-02" db="EMBL/GenBank/DDBJ databases">
        <authorList>
            <person name="Sears C."/>
            <person name="Carroll K."/>
            <person name="Sack B.R."/>
            <person name="Qadri F."/>
            <person name="Myers L.L."/>
            <person name="Chung G.-T."/>
            <person name="Escheverria P."/>
            <person name="Fraser C.M."/>
            <person name="Sadzewicz L."/>
            <person name="Shefchek K.A."/>
            <person name="Tallon L."/>
            <person name="Das S.P."/>
            <person name="Daugherty S."/>
            <person name="Mongodin E.F."/>
        </authorList>
    </citation>
    <scope>NUCLEOTIDE SEQUENCE [LARGE SCALE GENOMIC DNA]</scope>
    <source>
        <strain evidence="1">3998T</strain>
        <strain evidence="3">3998T(B)3</strain>
    </source>
</reference>
<gene>
    <name evidence="2" type="ORF">M125_4031</name>
    <name evidence="1" type="ORF">M125_5723</name>
</gene>
<proteinExistence type="predicted"/>
<organism evidence="1 3">
    <name type="scientific">Bacteroides fragilis str. 3998T(B)3</name>
    <dbReference type="NCBI Taxonomy" id="1339316"/>
    <lineage>
        <taxon>Bacteria</taxon>
        <taxon>Pseudomonadati</taxon>
        <taxon>Bacteroidota</taxon>
        <taxon>Bacteroidia</taxon>
        <taxon>Bacteroidales</taxon>
        <taxon>Bacteroidaceae</taxon>
        <taxon>Bacteroides</taxon>
    </lineage>
</organism>
<protein>
    <submittedName>
        <fullName evidence="1">Uncharacterized protein</fullName>
    </submittedName>
</protein>
<evidence type="ECO:0000313" key="2">
    <source>
        <dbReference type="EMBL" id="EXY89276.1"/>
    </source>
</evidence>
<dbReference type="EMBL" id="JGDB01000400">
    <property type="protein sequence ID" value="EXY87643.1"/>
    <property type="molecule type" value="Genomic_DNA"/>
</dbReference>